<organism evidence="1 2">
    <name type="scientific">Clonostachys solani</name>
    <dbReference type="NCBI Taxonomy" id="160281"/>
    <lineage>
        <taxon>Eukaryota</taxon>
        <taxon>Fungi</taxon>
        <taxon>Dikarya</taxon>
        <taxon>Ascomycota</taxon>
        <taxon>Pezizomycotina</taxon>
        <taxon>Sordariomycetes</taxon>
        <taxon>Hypocreomycetidae</taxon>
        <taxon>Hypocreales</taxon>
        <taxon>Bionectriaceae</taxon>
        <taxon>Clonostachys</taxon>
    </lineage>
</organism>
<proteinExistence type="predicted"/>
<dbReference type="OrthoDB" id="5132563at2759"/>
<dbReference type="EMBL" id="CABFOC020000005">
    <property type="protein sequence ID" value="CAH0044102.1"/>
    <property type="molecule type" value="Genomic_DNA"/>
</dbReference>
<name>A0A9N9W3D5_9HYPO</name>
<evidence type="ECO:0000313" key="2">
    <source>
        <dbReference type="Proteomes" id="UP000775872"/>
    </source>
</evidence>
<keyword evidence="2" id="KW-1185">Reference proteome</keyword>
<reference evidence="1" key="1">
    <citation type="submission" date="2021-10" db="EMBL/GenBank/DDBJ databases">
        <authorList>
            <person name="Piombo E."/>
        </authorList>
    </citation>
    <scope>NUCLEOTIDE SEQUENCE</scope>
</reference>
<dbReference type="Proteomes" id="UP000775872">
    <property type="component" value="Unassembled WGS sequence"/>
</dbReference>
<accession>A0A9N9W3D5</accession>
<comment type="caution">
    <text evidence="1">The sequence shown here is derived from an EMBL/GenBank/DDBJ whole genome shotgun (WGS) entry which is preliminary data.</text>
</comment>
<evidence type="ECO:0000313" key="1">
    <source>
        <dbReference type="EMBL" id="CAH0044102.1"/>
    </source>
</evidence>
<sequence length="489" mass="56965">MNFIIGKNEEDEFDKLTPQWIRMTRLLELEDGLKSRHGKYPWLWCLLTVHREFDTRLAKAASLKPVTDQFELYPLKTIQRVSAFRHDAKTQDLTHAFLAFLASKQESYRLCWYYIQRNLQAQLKSLEEPTEDHSSGGWNAYAAGYSFKGEKFDDSAALSSEDSALAEQVRNFAIKFQEDYANIRNRKITASKPIARKLQDIFQEAKKSWPEEIDDIWKFLSDIMELEPSETKHHQWRYENAFPLTALLEANFCMFARMDTGTQAIFSWPEAYQRLKLSAEERASKWGAIYQEIETLRGTIEEQRQIITCLEYRHILEHLPPDRVPGKGGPKWMNLWEEVVNQELDLQFLGDFGPRALTPLFEKKVKDLSNARRQAIAKEINRQITVAQANGLLPAKPASIAQSVNVDHTNIHGGVKIPYKEWPGYRRGEDMYSDLSEMIHGYGKKYEFQATNWPKLERHILEWLKPSSATAGEGKEIVWEDERQEKKIR</sequence>
<dbReference type="AlphaFoldDB" id="A0A9N9W3D5"/>
<gene>
    <name evidence="1" type="ORF">CSOL1703_00009845</name>
</gene>
<protein>
    <submittedName>
        <fullName evidence="1">Uncharacterized protein</fullName>
    </submittedName>
</protein>